<protein>
    <submittedName>
        <fullName evidence="1">Uncharacterized protein</fullName>
    </submittedName>
</protein>
<gene>
    <name evidence="1" type="ORF">MicloDRAFT_00003880</name>
</gene>
<keyword evidence="2" id="KW-1185">Reference proteome</keyword>
<dbReference type="SUPFAM" id="SSF52788">
    <property type="entry name" value="Phosphotyrosine protein phosphatases I"/>
    <property type="match status" value="1"/>
</dbReference>
<dbReference type="EMBL" id="JH660635">
    <property type="protein sequence ID" value="EIM30861.1"/>
    <property type="molecule type" value="Genomic_DNA"/>
</dbReference>
<dbReference type="AlphaFoldDB" id="I4Z3R9"/>
<sequence length="55" mass="6190">MTERIYTVLFLCTGNSARSILEHRTRSRIRYVLHLSSPGAISKPPLVRPLNGPTL</sequence>
<dbReference type="STRING" id="864069.MicloDRAFT_00003880"/>
<proteinExistence type="predicted"/>
<accession>I4Z3R9</accession>
<dbReference type="PATRIC" id="fig|864069.3.peg.416"/>
<evidence type="ECO:0000313" key="2">
    <source>
        <dbReference type="Proteomes" id="UP000003947"/>
    </source>
</evidence>
<organism evidence="1 2">
    <name type="scientific">Microvirga lotononidis</name>
    <dbReference type="NCBI Taxonomy" id="864069"/>
    <lineage>
        <taxon>Bacteria</taxon>
        <taxon>Pseudomonadati</taxon>
        <taxon>Pseudomonadota</taxon>
        <taxon>Alphaproteobacteria</taxon>
        <taxon>Hyphomicrobiales</taxon>
        <taxon>Methylobacteriaceae</taxon>
        <taxon>Microvirga</taxon>
    </lineage>
</organism>
<name>I4Z3R9_9HYPH</name>
<dbReference type="HOGENOM" id="CLU_3027251_0_0_5"/>
<dbReference type="Proteomes" id="UP000003947">
    <property type="component" value="Unassembled WGS sequence"/>
</dbReference>
<dbReference type="InterPro" id="IPR036196">
    <property type="entry name" value="Ptyr_pPase_sf"/>
</dbReference>
<evidence type="ECO:0000313" key="1">
    <source>
        <dbReference type="EMBL" id="EIM30861.1"/>
    </source>
</evidence>
<reference evidence="1 2" key="1">
    <citation type="submission" date="2012-02" db="EMBL/GenBank/DDBJ databases">
        <title>Improved High-Quality Draft sequence of Microvirga sp. WSM3557.</title>
        <authorList>
            <consortium name="US DOE Joint Genome Institute"/>
            <person name="Lucas S."/>
            <person name="Han J."/>
            <person name="Lapidus A."/>
            <person name="Cheng J.-F."/>
            <person name="Goodwin L."/>
            <person name="Pitluck S."/>
            <person name="Peters L."/>
            <person name="Zhang X."/>
            <person name="Detter J.C."/>
            <person name="Han C."/>
            <person name="Tapia R."/>
            <person name="Land M."/>
            <person name="Hauser L."/>
            <person name="Kyrpides N."/>
            <person name="Ivanova N."/>
            <person name="Pagani I."/>
            <person name="Brau L."/>
            <person name="Yates R."/>
            <person name="O'Hara G."/>
            <person name="Rui T."/>
            <person name="Howieson J."/>
            <person name="Reeve W."/>
            <person name="Woyke T."/>
        </authorList>
    </citation>
    <scope>NUCLEOTIDE SEQUENCE [LARGE SCALE GENOMIC DNA]</scope>
    <source>
        <strain evidence="1 2">WSM3557</strain>
    </source>
</reference>